<sequence length="191" mass="20814">MPPLFNRSEEARIARWEWINRNGGAGRRYAHNPGATKALIAGVFILMALGLALVSVGIWKENNALLFIGTVLWLAQMVPWTLLRSSIQVKDSAPLAVLDEMEVAVLDKGRRRALAVLLYICGIGGFALMLGAMFLDINIEPDILMLIFGEAAVIATMVASMLPAMTYALTFNQPLDDEEHRETVGSGTSVS</sequence>
<evidence type="ECO:0000313" key="3">
    <source>
        <dbReference type="Proteomes" id="UP000515743"/>
    </source>
</evidence>
<accession>A0A7G7CNH7</accession>
<keyword evidence="1" id="KW-0812">Transmembrane</keyword>
<keyword evidence="3" id="KW-1185">Reference proteome</keyword>
<dbReference type="EMBL" id="CP059404">
    <property type="protein sequence ID" value="QNE89143.1"/>
    <property type="molecule type" value="Genomic_DNA"/>
</dbReference>
<dbReference type="AlphaFoldDB" id="A0A7G7CNH7"/>
<name>A0A7G7CNH7_9CORY</name>
<proteinExistence type="predicted"/>
<evidence type="ECO:0000256" key="1">
    <source>
        <dbReference type="SAM" id="Phobius"/>
    </source>
</evidence>
<keyword evidence="1" id="KW-0472">Membrane</keyword>
<feature type="transmembrane region" description="Helical" evidence="1">
    <location>
        <begin position="64"/>
        <end position="83"/>
    </location>
</feature>
<feature type="transmembrane region" description="Helical" evidence="1">
    <location>
        <begin position="38"/>
        <end position="58"/>
    </location>
</feature>
<reference evidence="2 3" key="1">
    <citation type="submission" date="2020-07" db="EMBL/GenBank/DDBJ databases">
        <title>Complete genome and description of Corynebacterium incognita strain Marseille-Q3630 sp. nov.</title>
        <authorList>
            <person name="Boxberger M."/>
        </authorList>
    </citation>
    <scope>NUCLEOTIDE SEQUENCE [LARGE SCALE GENOMIC DNA]</scope>
    <source>
        <strain evidence="2 3">Marseille-Q3630</strain>
    </source>
</reference>
<organism evidence="2 3">
    <name type="scientific">Corynebacterium incognita</name>
    <dbReference type="NCBI Taxonomy" id="2754725"/>
    <lineage>
        <taxon>Bacteria</taxon>
        <taxon>Bacillati</taxon>
        <taxon>Actinomycetota</taxon>
        <taxon>Actinomycetes</taxon>
        <taxon>Mycobacteriales</taxon>
        <taxon>Corynebacteriaceae</taxon>
        <taxon>Corynebacterium</taxon>
    </lineage>
</organism>
<dbReference type="Proteomes" id="UP000515743">
    <property type="component" value="Chromosome"/>
</dbReference>
<dbReference type="RefSeq" id="WP_185175521.1">
    <property type="nucleotide sequence ID" value="NZ_CP059404.1"/>
</dbReference>
<keyword evidence="1" id="KW-1133">Transmembrane helix</keyword>
<evidence type="ECO:0000313" key="2">
    <source>
        <dbReference type="EMBL" id="QNE89143.1"/>
    </source>
</evidence>
<dbReference type="KEGG" id="cik:H0194_08765"/>
<feature type="transmembrane region" description="Helical" evidence="1">
    <location>
        <begin position="143"/>
        <end position="162"/>
    </location>
</feature>
<gene>
    <name evidence="2" type="ORF">H0194_08765</name>
</gene>
<protein>
    <submittedName>
        <fullName evidence="2">Uncharacterized protein</fullName>
    </submittedName>
</protein>
<feature type="transmembrane region" description="Helical" evidence="1">
    <location>
        <begin position="116"/>
        <end position="137"/>
    </location>
</feature>